<comment type="caution">
    <text evidence="2">The sequence shown here is derived from an EMBL/GenBank/DDBJ whole genome shotgun (WGS) entry which is preliminary data.</text>
</comment>
<dbReference type="EMBL" id="PVYX01000002">
    <property type="protein sequence ID" value="PRX55100.1"/>
    <property type="molecule type" value="Genomic_DNA"/>
</dbReference>
<evidence type="ECO:0000256" key="1">
    <source>
        <dbReference type="SAM" id="SignalP"/>
    </source>
</evidence>
<name>A0A2T0MC85_9FLAO</name>
<evidence type="ECO:0000313" key="2">
    <source>
        <dbReference type="EMBL" id="PRX55100.1"/>
    </source>
</evidence>
<dbReference type="Proteomes" id="UP000237640">
    <property type="component" value="Unassembled WGS sequence"/>
</dbReference>
<keyword evidence="3" id="KW-1185">Reference proteome</keyword>
<proteinExistence type="predicted"/>
<organism evidence="2 3">
    <name type="scientific">Flagellimonas meridianipacifica</name>
    <dbReference type="NCBI Taxonomy" id="1080225"/>
    <lineage>
        <taxon>Bacteria</taxon>
        <taxon>Pseudomonadati</taxon>
        <taxon>Bacteroidota</taxon>
        <taxon>Flavobacteriia</taxon>
        <taxon>Flavobacteriales</taxon>
        <taxon>Flavobacteriaceae</taxon>
        <taxon>Flagellimonas</taxon>
    </lineage>
</organism>
<protein>
    <recommendedName>
        <fullName evidence="4">Outer membrane protein with beta-barrel domain</fullName>
    </recommendedName>
</protein>
<dbReference type="RefSeq" id="WP_106146715.1">
    <property type="nucleotide sequence ID" value="NZ_PVYX01000002.1"/>
</dbReference>
<evidence type="ECO:0000313" key="3">
    <source>
        <dbReference type="Proteomes" id="UP000237640"/>
    </source>
</evidence>
<feature type="signal peptide" evidence="1">
    <location>
        <begin position="1"/>
        <end position="21"/>
    </location>
</feature>
<feature type="chain" id="PRO_5015746553" description="Outer membrane protein with beta-barrel domain" evidence="1">
    <location>
        <begin position="22"/>
        <end position="197"/>
    </location>
</feature>
<gene>
    <name evidence="2" type="ORF">CLV81_3506</name>
</gene>
<sequence length="197" mass="21992">MKSVILSLASFFLVISTKAQSVSTDNHRNFPLMVSIEFHSLSLPFKNKKLFSNIGIGIGTEVSHSGNRDWVQQFKLSWYGNKRVGGGLLIHSQTVWRPDLFSDTFGEVKLGVGYLFAKRPVDSFKPTSDGWTNVGKKGKGMFVIPAGIGFGYDTFDESLYVSPYANYQFILATNYNTSVPVVPFTLMEIGSRIHFED</sequence>
<evidence type="ECO:0008006" key="4">
    <source>
        <dbReference type="Google" id="ProtNLM"/>
    </source>
</evidence>
<reference evidence="2 3" key="1">
    <citation type="submission" date="2018-03" db="EMBL/GenBank/DDBJ databases">
        <title>Genomic Encyclopedia of Archaeal and Bacterial Type Strains, Phase II (KMG-II): from individual species to whole genera.</title>
        <authorList>
            <person name="Goeker M."/>
        </authorList>
    </citation>
    <scope>NUCLEOTIDE SEQUENCE [LARGE SCALE GENOMIC DNA]</scope>
    <source>
        <strain evidence="2 3">DSM 25027</strain>
    </source>
</reference>
<keyword evidence="1" id="KW-0732">Signal</keyword>
<accession>A0A2T0MC85</accession>
<dbReference type="OrthoDB" id="821990at2"/>
<dbReference type="AlphaFoldDB" id="A0A2T0MC85"/>